<proteinExistence type="predicted"/>
<dbReference type="InterPro" id="IPR002686">
    <property type="entry name" value="Transposase_17"/>
</dbReference>
<dbReference type="EMBL" id="CP010777">
    <property type="protein sequence ID" value="AKQ46253.1"/>
    <property type="molecule type" value="Genomic_DNA"/>
</dbReference>
<dbReference type="OrthoDB" id="9788881at2"/>
<dbReference type="PANTHER" id="PTHR36966:SF1">
    <property type="entry name" value="REP-ASSOCIATED TYROSINE TRANSPOSASE"/>
    <property type="match status" value="1"/>
</dbReference>
<protein>
    <submittedName>
        <fullName evidence="2">Transposase</fullName>
    </submittedName>
</protein>
<dbReference type="AlphaFoldDB" id="A0A0H4VLN6"/>
<dbReference type="GO" id="GO:0006313">
    <property type="term" value="P:DNA transposition"/>
    <property type="evidence" value="ECO:0007669"/>
    <property type="project" value="InterPro"/>
</dbReference>
<sequence length="183" mass="21321">MSTKYKTHNQDGIYFISIATVEWVDVFTRREYCEIIVDSLRYCIEHKGLVLHAWVIMPNHHHLIASSTDDKPLAAILRDFKKFTATKLLTAIHENPQESRKRWLQWIFESNGRRNPNNTHQQFWQHSNHPIELDTILLMGQKLGYLHQNPVEAGFVEEASHWIYSSAADYAGGKGWLPLVLLE</sequence>
<evidence type="ECO:0000313" key="3">
    <source>
        <dbReference type="Proteomes" id="UP000036458"/>
    </source>
</evidence>
<dbReference type="Proteomes" id="UP000036458">
    <property type="component" value="Chromosome"/>
</dbReference>
<gene>
    <name evidence="2" type="ORF">TH63_12500</name>
</gene>
<dbReference type="GO" id="GO:0043565">
    <property type="term" value="F:sequence-specific DNA binding"/>
    <property type="evidence" value="ECO:0007669"/>
    <property type="project" value="TreeGrafter"/>
</dbReference>
<evidence type="ECO:0000313" key="2">
    <source>
        <dbReference type="EMBL" id="AKQ46253.1"/>
    </source>
</evidence>
<keyword evidence="3" id="KW-1185">Reference proteome</keyword>
<dbReference type="PATRIC" id="fig|1379910.4.peg.2710"/>
<evidence type="ECO:0000259" key="1">
    <source>
        <dbReference type="SMART" id="SM01321"/>
    </source>
</evidence>
<dbReference type="SMART" id="SM01321">
    <property type="entry name" value="Y1_Tnp"/>
    <property type="match status" value="1"/>
</dbReference>
<name>A0A0H4VLN6_9BACT</name>
<reference evidence="2 3" key="1">
    <citation type="submission" date="2015-01" db="EMBL/GenBank/DDBJ databases">
        <title>Rufibacter sp./DG31D/ whole genome sequencing.</title>
        <authorList>
            <person name="Kim M.K."/>
            <person name="Srinivasan S."/>
            <person name="Lee J.-J."/>
        </authorList>
    </citation>
    <scope>NUCLEOTIDE SEQUENCE [LARGE SCALE GENOMIC DNA]</scope>
    <source>
        <strain evidence="2 3">DG31D</strain>
    </source>
</reference>
<feature type="domain" description="Transposase IS200-like" evidence="1">
    <location>
        <begin position="9"/>
        <end position="149"/>
    </location>
</feature>
<accession>A0A0H4VLN6</accession>
<dbReference type="KEGG" id="ruf:TH63_12500"/>
<dbReference type="InterPro" id="IPR036515">
    <property type="entry name" value="Transposase_17_sf"/>
</dbReference>
<dbReference type="InterPro" id="IPR052715">
    <property type="entry name" value="RAYT_transposase"/>
</dbReference>
<organism evidence="2 3">
    <name type="scientific">Rufibacter radiotolerans</name>
    <dbReference type="NCBI Taxonomy" id="1379910"/>
    <lineage>
        <taxon>Bacteria</taxon>
        <taxon>Pseudomonadati</taxon>
        <taxon>Bacteroidota</taxon>
        <taxon>Cytophagia</taxon>
        <taxon>Cytophagales</taxon>
        <taxon>Hymenobacteraceae</taxon>
        <taxon>Rufibacter</taxon>
    </lineage>
</organism>
<dbReference type="RefSeq" id="WP_048921221.1">
    <property type="nucleotide sequence ID" value="NZ_CP010777.1"/>
</dbReference>
<dbReference type="SUPFAM" id="SSF143422">
    <property type="entry name" value="Transposase IS200-like"/>
    <property type="match status" value="1"/>
</dbReference>
<dbReference type="GO" id="GO:0004803">
    <property type="term" value="F:transposase activity"/>
    <property type="evidence" value="ECO:0007669"/>
    <property type="project" value="InterPro"/>
</dbReference>
<dbReference type="PANTHER" id="PTHR36966">
    <property type="entry name" value="REP-ASSOCIATED TYROSINE TRANSPOSASE"/>
    <property type="match status" value="1"/>
</dbReference>
<dbReference type="NCBIfam" id="NF047646">
    <property type="entry name" value="REP_Tyr_transpos"/>
    <property type="match status" value="1"/>
</dbReference>
<dbReference type="Gene3D" id="3.30.70.1290">
    <property type="entry name" value="Transposase IS200-like"/>
    <property type="match status" value="1"/>
</dbReference>